<proteinExistence type="predicted"/>
<dbReference type="EMBL" id="MLYO01000015">
    <property type="protein sequence ID" value="OIK06323.1"/>
    <property type="molecule type" value="Genomic_DNA"/>
</dbReference>
<keyword evidence="2" id="KW-1185">Reference proteome</keyword>
<sequence length="103" mass="11387">MAGRQTLSRPFVLGFGCWRLRPHRRRDGGLHRAEAGSVLTLQGRFAWPARASRRITAYNSTLDFGGIGARCRPRPKFRGHQPNDSSTALAVCVTVCRAAARPQ</sequence>
<gene>
    <name evidence="1" type="ORF">BIV23_07975</name>
</gene>
<dbReference type="Proteomes" id="UP000179642">
    <property type="component" value="Unassembled WGS sequence"/>
</dbReference>
<protein>
    <submittedName>
        <fullName evidence="1">Uncharacterized protein</fullName>
    </submittedName>
</protein>
<comment type="caution">
    <text evidence="1">The sequence shown here is derived from an EMBL/GenBank/DDBJ whole genome shotgun (WGS) entry which is preliminary data.</text>
</comment>
<organism evidence="1 2">
    <name type="scientific">Streptomyces monashensis</name>
    <dbReference type="NCBI Taxonomy" id="1678012"/>
    <lineage>
        <taxon>Bacteria</taxon>
        <taxon>Bacillati</taxon>
        <taxon>Actinomycetota</taxon>
        <taxon>Actinomycetes</taxon>
        <taxon>Kitasatosporales</taxon>
        <taxon>Streptomycetaceae</taxon>
        <taxon>Streptomyces</taxon>
    </lineage>
</organism>
<reference evidence="1 2" key="1">
    <citation type="submission" date="2016-10" db="EMBL/GenBank/DDBJ databases">
        <title>Genome sequence of Streptomyces sp. MUSC 1.</title>
        <authorList>
            <person name="Lee L.-H."/>
            <person name="Ser H.-L."/>
            <person name="Law J.W.-F."/>
        </authorList>
    </citation>
    <scope>NUCLEOTIDE SEQUENCE [LARGE SCALE GENOMIC DNA]</scope>
    <source>
        <strain evidence="1 2">MUSC 1</strain>
    </source>
</reference>
<evidence type="ECO:0000313" key="2">
    <source>
        <dbReference type="Proteomes" id="UP000179642"/>
    </source>
</evidence>
<evidence type="ECO:0000313" key="1">
    <source>
        <dbReference type="EMBL" id="OIK06323.1"/>
    </source>
</evidence>
<dbReference type="AlphaFoldDB" id="A0A1S2QKZ2"/>
<name>A0A1S2QKZ2_9ACTN</name>
<accession>A0A1S2QKZ2</accession>